<reference evidence="2" key="1">
    <citation type="submission" date="2023-04" db="EMBL/GenBank/DDBJ databases">
        <authorList>
            <consortium name="ELIXIR-Norway"/>
        </authorList>
    </citation>
    <scope>NUCLEOTIDE SEQUENCE [LARGE SCALE GENOMIC DNA]</scope>
</reference>
<evidence type="ECO:0000313" key="2">
    <source>
        <dbReference type="EMBL" id="CAI9173763.1"/>
    </source>
</evidence>
<name>A0ABN8ZMC0_RANTA</name>
<feature type="compositionally biased region" description="Basic residues" evidence="1">
    <location>
        <begin position="20"/>
        <end position="29"/>
    </location>
</feature>
<evidence type="ECO:0000256" key="1">
    <source>
        <dbReference type="SAM" id="MobiDB-lite"/>
    </source>
</evidence>
<organism evidence="2 3">
    <name type="scientific">Rangifer tarandus platyrhynchus</name>
    <name type="common">Svalbard reindeer</name>
    <dbReference type="NCBI Taxonomy" id="3082113"/>
    <lineage>
        <taxon>Eukaryota</taxon>
        <taxon>Metazoa</taxon>
        <taxon>Chordata</taxon>
        <taxon>Craniata</taxon>
        <taxon>Vertebrata</taxon>
        <taxon>Euteleostomi</taxon>
        <taxon>Mammalia</taxon>
        <taxon>Eutheria</taxon>
        <taxon>Laurasiatheria</taxon>
        <taxon>Artiodactyla</taxon>
        <taxon>Ruminantia</taxon>
        <taxon>Pecora</taxon>
        <taxon>Cervidae</taxon>
        <taxon>Odocoileinae</taxon>
        <taxon>Rangifer</taxon>
    </lineage>
</organism>
<sequence>MPEAALEPLPAACAPGRVKLRGNAGHHPRSAGVSPLYLGLPDNANTFRHLKGRARRRSCPGPSSSLLGAGDRGQTEAAPRGPAGRPADFSRGQEEAGSSKAAFQKKAGEAERSKGQGRQRA</sequence>
<accession>A0ABN8ZMC0</accession>
<feature type="compositionally biased region" description="Low complexity" evidence="1">
    <location>
        <begin position="77"/>
        <end position="87"/>
    </location>
</feature>
<protein>
    <submittedName>
        <fullName evidence="2">Uncharacterized protein</fullName>
    </submittedName>
</protein>
<proteinExistence type="predicted"/>
<dbReference type="EMBL" id="OX460345">
    <property type="protein sequence ID" value="CAI9173763.1"/>
    <property type="molecule type" value="Genomic_DNA"/>
</dbReference>
<feature type="region of interest" description="Disordered" evidence="1">
    <location>
        <begin position="20"/>
        <end position="40"/>
    </location>
</feature>
<feature type="region of interest" description="Disordered" evidence="1">
    <location>
        <begin position="52"/>
        <end position="121"/>
    </location>
</feature>
<keyword evidence="3" id="KW-1185">Reference proteome</keyword>
<gene>
    <name evidence="2" type="ORF">MRATA1EN1_LOCUS22725</name>
</gene>
<dbReference type="Proteomes" id="UP001176941">
    <property type="component" value="Chromosome 34"/>
</dbReference>
<evidence type="ECO:0000313" key="3">
    <source>
        <dbReference type="Proteomes" id="UP001176941"/>
    </source>
</evidence>